<dbReference type="Proteomes" id="UP000298468">
    <property type="component" value="Unassembled WGS sequence"/>
</dbReference>
<dbReference type="OrthoDB" id="3232713at2"/>
<evidence type="ECO:0000256" key="1">
    <source>
        <dbReference type="SAM" id="SignalP"/>
    </source>
</evidence>
<protein>
    <submittedName>
        <fullName evidence="2">Uncharacterized protein</fullName>
    </submittedName>
</protein>
<dbReference type="AlphaFoldDB" id="A0A4R9BJB6"/>
<keyword evidence="3" id="KW-1185">Reference proteome</keyword>
<evidence type="ECO:0000313" key="3">
    <source>
        <dbReference type="Proteomes" id="UP000298468"/>
    </source>
</evidence>
<dbReference type="RefSeq" id="WP_134642103.1">
    <property type="nucleotide sequence ID" value="NZ_SOHM01000035.1"/>
</dbReference>
<accession>A0A4R9BJB6</accession>
<feature type="chain" id="PRO_5020393959" evidence="1">
    <location>
        <begin position="24"/>
        <end position="199"/>
    </location>
</feature>
<keyword evidence="1" id="KW-0732">Signal</keyword>
<organism evidence="2 3">
    <name type="scientific">Cryobacterium lactosi</name>
    <dbReference type="NCBI Taxonomy" id="1259202"/>
    <lineage>
        <taxon>Bacteria</taxon>
        <taxon>Bacillati</taxon>
        <taxon>Actinomycetota</taxon>
        <taxon>Actinomycetes</taxon>
        <taxon>Micrococcales</taxon>
        <taxon>Microbacteriaceae</taxon>
        <taxon>Cryobacterium</taxon>
    </lineage>
</organism>
<name>A0A4R9BJB6_9MICO</name>
<sequence length="199" mass="20259">MKLATKVVTIVVAIVLMGQGVQAASASERDVSDVSAESTLAAQPPGVVGLISSDSRERSYEPEAGFVAGGLAFDVAEGDQFVADSTGQSATLTNAEGEIVLSFGVPELTSEDGLESLPAKFSVIDNVLQVLPLEVDAGRMTLNQNNSCFESWLASFVVGTSGSLLVCLPLGLANVVAGIACTVVLNAGASALDYSKSCG</sequence>
<dbReference type="EMBL" id="SOHM01000035">
    <property type="protein sequence ID" value="TFD85544.1"/>
    <property type="molecule type" value="Genomic_DNA"/>
</dbReference>
<proteinExistence type="predicted"/>
<gene>
    <name evidence="2" type="ORF">E3T61_17290</name>
</gene>
<reference evidence="2 3" key="1">
    <citation type="submission" date="2019-03" db="EMBL/GenBank/DDBJ databases">
        <title>Genomics of glacier-inhabiting Cryobacterium strains.</title>
        <authorList>
            <person name="Liu Q."/>
            <person name="Xin Y.-H."/>
        </authorList>
    </citation>
    <scope>NUCLEOTIDE SEQUENCE [LARGE SCALE GENOMIC DNA]</scope>
    <source>
        <strain evidence="2 3">Sr59</strain>
    </source>
</reference>
<evidence type="ECO:0000313" key="2">
    <source>
        <dbReference type="EMBL" id="TFD85544.1"/>
    </source>
</evidence>
<comment type="caution">
    <text evidence="2">The sequence shown here is derived from an EMBL/GenBank/DDBJ whole genome shotgun (WGS) entry which is preliminary data.</text>
</comment>
<feature type="signal peptide" evidence="1">
    <location>
        <begin position="1"/>
        <end position="23"/>
    </location>
</feature>